<feature type="domain" description="SURP motif" evidence="8">
    <location>
        <begin position="13"/>
        <end position="51"/>
    </location>
</feature>
<dbReference type="PANTHER" id="PTHR15316">
    <property type="entry name" value="SPLICEOSOME ASSOCIATED PROTEIN 114/SWAP SPLICING FACTOR-RELATED"/>
    <property type="match status" value="1"/>
</dbReference>
<dbReference type="Gene3D" id="6.10.250.1320">
    <property type="match status" value="1"/>
</dbReference>
<evidence type="ECO:0000256" key="4">
    <source>
        <dbReference type="ARBA" id="ARBA00022737"/>
    </source>
</evidence>
<name>A0ABR4NQS7_9SACH</name>
<gene>
    <name evidence="9" type="ORF">RNJ44_01047</name>
</gene>
<comment type="subcellular location">
    <subcellularLocation>
        <location evidence="1">Nucleus</location>
    </subcellularLocation>
</comment>
<evidence type="ECO:0000313" key="10">
    <source>
        <dbReference type="Proteomes" id="UP001623330"/>
    </source>
</evidence>
<dbReference type="InterPro" id="IPR022030">
    <property type="entry name" value="SF3A1_dom"/>
</dbReference>
<evidence type="ECO:0000256" key="1">
    <source>
        <dbReference type="ARBA" id="ARBA00004123"/>
    </source>
</evidence>
<comment type="caution">
    <text evidence="9">The sequence shown here is derived from an EMBL/GenBank/DDBJ whole genome shotgun (WGS) entry which is preliminary data.</text>
</comment>
<accession>A0ABR4NQS7</accession>
<dbReference type="InterPro" id="IPR045146">
    <property type="entry name" value="SF3A1"/>
</dbReference>
<feature type="region of interest" description="Disordered" evidence="7">
    <location>
        <begin position="268"/>
        <end position="322"/>
    </location>
</feature>
<evidence type="ECO:0000313" key="9">
    <source>
        <dbReference type="EMBL" id="KAL3230598.1"/>
    </source>
</evidence>
<keyword evidence="2" id="KW-0507">mRNA processing</keyword>
<proteinExistence type="predicted"/>
<dbReference type="InterPro" id="IPR035967">
    <property type="entry name" value="SWAP/Surp_sf"/>
</dbReference>
<evidence type="ECO:0000256" key="3">
    <source>
        <dbReference type="ARBA" id="ARBA00022728"/>
    </source>
</evidence>
<keyword evidence="3" id="KW-0747">Spliceosome</keyword>
<keyword evidence="5" id="KW-0508">mRNA splicing</keyword>
<evidence type="ECO:0000256" key="5">
    <source>
        <dbReference type="ARBA" id="ARBA00023187"/>
    </source>
</evidence>
<dbReference type="PROSITE" id="PS50128">
    <property type="entry name" value="SURP"/>
    <property type="match status" value="2"/>
</dbReference>
<dbReference type="SMART" id="SM00648">
    <property type="entry name" value="SWAP"/>
    <property type="match status" value="2"/>
</dbReference>
<evidence type="ECO:0000256" key="2">
    <source>
        <dbReference type="ARBA" id="ARBA00022664"/>
    </source>
</evidence>
<dbReference type="Pfam" id="PF12230">
    <property type="entry name" value="PRP21_like_P"/>
    <property type="match status" value="1"/>
</dbReference>
<dbReference type="InterPro" id="IPR000061">
    <property type="entry name" value="Surp"/>
</dbReference>
<keyword evidence="10" id="KW-1185">Reference proteome</keyword>
<dbReference type="Gene3D" id="1.10.10.790">
    <property type="entry name" value="Surp module"/>
    <property type="match status" value="2"/>
</dbReference>
<dbReference type="EMBL" id="JBEVYD010000009">
    <property type="protein sequence ID" value="KAL3230598.1"/>
    <property type="molecule type" value="Genomic_DNA"/>
</dbReference>
<feature type="compositionally biased region" description="Polar residues" evidence="7">
    <location>
        <begin position="272"/>
        <end position="283"/>
    </location>
</feature>
<organism evidence="9 10">
    <name type="scientific">Nakaseomyces bracarensis</name>
    <dbReference type="NCBI Taxonomy" id="273131"/>
    <lineage>
        <taxon>Eukaryota</taxon>
        <taxon>Fungi</taxon>
        <taxon>Dikarya</taxon>
        <taxon>Ascomycota</taxon>
        <taxon>Saccharomycotina</taxon>
        <taxon>Saccharomycetes</taxon>
        <taxon>Saccharomycetales</taxon>
        <taxon>Saccharomycetaceae</taxon>
        <taxon>Nakaseomyces</taxon>
    </lineage>
</organism>
<evidence type="ECO:0000259" key="8">
    <source>
        <dbReference type="PROSITE" id="PS50128"/>
    </source>
</evidence>
<evidence type="ECO:0000256" key="6">
    <source>
        <dbReference type="ARBA" id="ARBA00023242"/>
    </source>
</evidence>
<protein>
    <submittedName>
        <fullName evidence="9">Pre-mRNA-splicing factor PRP21</fullName>
    </submittedName>
</protein>
<dbReference type="Proteomes" id="UP001623330">
    <property type="component" value="Unassembled WGS sequence"/>
</dbReference>
<evidence type="ECO:0000256" key="7">
    <source>
        <dbReference type="SAM" id="MobiDB-lite"/>
    </source>
</evidence>
<feature type="domain" description="SURP motif" evidence="8">
    <location>
        <begin position="101"/>
        <end position="143"/>
    </location>
</feature>
<reference evidence="9 10" key="1">
    <citation type="submission" date="2024-05" db="EMBL/GenBank/DDBJ databases">
        <title>Long read based assembly of the Candida bracarensis genome reveals expanded adhesin content.</title>
        <authorList>
            <person name="Marcet-Houben M."/>
            <person name="Ksiezopolska E."/>
            <person name="Gabaldon T."/>
        </authorList>
    </citation>
    <scope>NUCLEOTIDE SEQUENCE [LARGE SCALE GENOMIC DNA]</scope>
    <source>
        <strain evidence="9 10">CBM6</strain>
    </source>
</reference>
<keyword evidence="6" id="KW-0539">Nucleus</keyword>
<feature type="compositionally biased region" description="Basic and acidic residues" evidence="7">
    <location>
        <begin position="301"/>
        <end position="319"/>
    </location>
</feature>
<dbReference type="PANTHER" id="PTHR15316:SF1">
    <property type="entry name" value="SPLICING FACTOR 3A SUBUNIT 1"/>
    <property type="match status" value="1"/>
</dbReference>
<dbReference type="SUPFAM" id="SSF109905">
    <property type="entry name" value="Surp module (SWAP domain)"/>
    <property type="match status" value="2"/>
</dbReference>
<keyword evidence="4" id="KW-0677">Repeat</keyword>
<dbReference type="Pfam" id="PF01805">
    <property type="entry name" value="Surp"/>
    <property type="match status" value="2"/>
</dbReference>
<sequence length="385" mass="45316">METKEIPKNVKDDIHTTIDYLYKMGPSFEDTLRKDDKFPFLKAGNEYYDYFIANYKPKIVKSSDDIVVEEAKQPVENEPTEPYSYIFSKYTRNVSRRDLEIIQKTALYCVVNGAEHTDALRKKYSENDLLKFLDPSHNLYDLFTSFVKQYSLIRDFGYYPPAINLPKNKNNKFKKHIDLKEVILSRCYKRAEYNEYMKKIQTMKDKLATEHKIQFSAINWLKFKIIDNVNSIPDDAQRRKPLDFRKLAIATIDGSNSQLSIFDDSETHTLQEQDQVNNSTGTEPNDKEEKKKNKKRMKIKAAGESRLKRKNDSTDDSARKKSKKLIKCPITNMMIEEQRFDKHLKTLLNDPTLFKEEKQRYQKAHNYTNLTTDDVYNNIKKLAGK</sequence>